<protein>
    <submittedName>
        <fullName evidence="1">Uncharacterized protein</fullName>
    </submittedName>
</protein>
<reference evidence="1" key="1">
    <citation type="submission" date="2014-09" db="EMBL/GenBank/DDBJ databases">
        <authorList>
            <person name="Magalhaes I.L.F."/>
            <person name="Oliveira U."/>
            <person name="Santos F.R."/>
            <person name="Vidigal T.H.D.A."/>
            <person name="Brescovit A.D."/>
            <person name="Santos A.J."/>
        </authorList>
    </citation>
    <scope>NUCLEOTIDE SEQUENCE</scope>
    <source>
        <tissue evidence="1">Shoot tissue taken approximately 20 cm above the soil surface</tissue>
    </source>
</reference>
<reference evidence="1" key="2">
    <citation type="journal article" date="2015" name="Data Brief">
        <title>Shoot transcriptome of the giant reed, Arundo donax.</title>
        <authorList>
            <person name="Barrero R.A."/>
            <person name="Guerrero F.D."/>
            <person name="Moolhuijzen P."/>
            <person name="Goolsby J.A."/>
            <person name="Tidwell J."/>
            <person name="Bellgard S.E."/>
            <person name="Bellgard M.I."/>
        </authorList>
    </citation>
    <scope>NUCLEOTIDE SEQUENCE</scope>
    <source>
        <tissue evidence="1">Shoot tissue taken approximately 20 cm above the soil surface</tissue>
    </source>
</reference>
<dbReference type="AlphaFoldDB" id="A0A0A9C928"/>
<sequence length="74" mass="8515">MLKRNYAFNWLIGPSLFESSSAHVYFLPKLSIQSVTKIMERYSLVLITQKYFSICTIPTMAKSNSMKTRISTCV</sequence>
<organism evidence="1">
    <name type="scientific">Arundo donax</name>
    <name type="common">Giant reed</name>
    <name type="synonym">Donax arundinaceus</name>
    <dbReference type="NCBI Taxonomy" id="35708"/>
    <lineage>
        <taxon>Eukaryota</taxon>
        <taxon>Viridiplantae</taxon>
        <taxon>Streptophyta</taxon>
        <taxon>Embryophyta</taxon>
        <taxon>Tracheophyta</taxon>
        <taxon>Spermatophyta</taxon>
        <taxon>Magnoliopsida</taxon>
        <taxon>Liliopsida</taxon>
        <taxon>Poales</taxon>
        <taxon>Poaceae</taxon>
        <taxon>PACMAD clade</taxon>
        <taxon>Arundinoideae</taxon>
        <taxon>Arundineae</taxon>
        <taxon>Arundo</taxon>
    </lineage>
</organism>
<name>A0A0A9C928_ARUDO</name>
<proteinExistence type="predicted"/>
<dbReference type="EMBL" id="GBRH01225086">
    <property type="protein sequence ID" value="JAD72809.1"/>
    <property type="molecule type" value="Transcribed_RNA"/>
</dbReference>
<accession>A0A0A9C928</accession>
<evidence type="ECO:0000313" key="1">
    <source>
        <dbReference type="EMBL" id="JAD72809.1"/>
    </source>
</evidence>